<comment type="subcellular location">
    <subcellularLocation>
        <location evidence="2">Endomembrane system</location>
        <topology evidence="2">Multi-pass membrane protein</topology>
    </subcellularLocation>
    <subcellularLocation>
        <location evidence="1">Vacuole</location>
    </subcellularLocation>
</comment>
<evidence type="ECO:0000256" key="6">
    <source>
        <dbReference type="ARBA" id="ARBA00022737"/>
    </source>
</evidence>
<keyword evidence="8 10" id="KW-0472">Membrane</keyword>
<keyword evidence="4" id="KW-0926">Vacuole</keyword>
<reference evidence="11" key="2">
    <citation type="submission" date="2014-06" db="EMBL/GenBank/DDBJ databases">
        <title>The complete genome of Blastobotrys (Arxula) adeninivorans LS3 - a yeast of biotechnological interest.</title>
        <authorList>
            <person name="Kunze G."/>
            <person name="Gaillardin C."/>
            <person name="Czernicka M."/>
            <person name="Durrens P."/>
            <person name="Martin T."/>
            <person name="Boer E."/>
            <person name="Gabaldon T."/>
            <person name="Cruz J."/>
            <person name="Talla E."/>
            <person name="Marck C."/>
            <person name="Goffeau A."/>
            <person name="Barbe V."/>
            <person name="Baret P."/>
            <person name="Baronian K."/>
            <person name="Beier S."/>
            <person name="Bleykasten C."/>
            <person name="Bode R."/>
            <person name="Casaregola S."/>
            <person name="Despons L."/>
            <person name="Fairhead C."/>
            <person name="Giersberg M."/>
            <person name="Gierski P."/>
            <person name="Hahnel U."/>
            <person name="Hartmann A."/>
            <person name="Jankowska D."/>
            <person name="Jubin C."/>
            <person name="Jung P."/>
            <person name="Lafontaine I."/>
            <person name="Leh-Louis V."/>
            <person name="Lemaire M."/>
            <person name="Marcet-Houben M."/>
            <person name="Mascher M."/>
            <person name="Morel G."/>
            <person name="Richard G.-F."/>
            <person name="Riechen J."/>
            <person name="Sacerdot C."/>
            <person name="Sarkar A."/>
            <person name="Savel G."/>
            <person name="Schacherer J."/>
            <person name="Sherman D."/>
            <person name="Straub M.-L."/>
            <person name="Stein N."/>
            <person name="Thierry A."/>
            <person name="Trautwein-Schult A."/>
            <person name="Westhof E."/>
            <person name="Worch S."/>
            <person name="Dujon B."/>
            <person name="Souciet J.-L."/>
            <person name="Wincker P."/>
            <person name="Scholz U."/>
            <person name="Neuveglise N."/>
        </authorList>
    </citation>
    <scope>NUCLEOTIDE SEQUENCE</scope>
    <source>
        <strain evidence="11">LS3</strain>
    </source>
</reference>
<feature type="transmembrane region" description="Helical" evidence="10">
    <location>
        <begin position="12"/>
        <end position="33"/>
    </location>
</feature>
<dbReference type="GO" id="GO:0098588">
    <property type="term" value="C:bounding membrane of organelle"/>
    <property type="evidence" value="ECO:0007669"/>
    <property type="project" value="UniProtKB-ARBA"/>
</dbReference>
<feature type="transmembrane region" description="Helical" evidence="10">
    <location>
        <begin position="180"/>
        <end position="197"/>
    </location>
</feature>
<dbReference type="GO" id="GO:0012505">
    <property type="term" value="C:endomembrane system"/>
    <property type="evidence" value="ECO:0007669"/>
    <property type="project" value="UniProtKB-SubCell"/>
</dbReference>
<keyword evidence="6" id="KW-0677">Repeat</keyword>
<evidence type="ECO:0000256" key="1">
    <source>
        <dbReference type="ARBA" id="ARBA00004116"/>
    </source>
</evidence>
<organism evidence="11">
    <name type="scientific">Blastobotrys adeninivorans</name>
    <name type="common">Yeast</name>
    <name type="synonym">Arxula adeninivorans</name>
    <dbReference type="NCBI Taxonomy" id="409370"/>
    <lineage>
        <taxon>Eukaryota</taxon>
        <taxon>Fungi</taxon>
        <taxon>Dikarya</taxon>
        <taxon>Ascomycota</taxon>
        <taxon>Saccharomycotina</taxon>
        <taxon>Dipodascomycetes</taxon>
        <taxon>Dipodascales</taxon>
        <taxon>Trichomonascaceae</taxon>
        <taxon>Blastobotrys</taxon>
    </lineage>
</organism>
<evidence type="ECO:0000256" key="7">
    <source>
        <dbReference type="ARBA" id="ARBA00022989"/>
    </source>
</evidence>
<name>A0A060T7Z3_BLAAD</name>
<protein>
    <submittedName>
        <fullName evidence="11">ARAD1C25740p</fullName>
    </submittedName>
</protein>
<dbReference type="PANTHER" id="PTHR16201:SF35">
    <property type="entry name" value="VACUOLAR AMINO ACID TRANSPORTER YPQ1-RELATED"/>
    <property type="match status" value="1"/>
</dbReference>
<keyword evidence="3" id="KW-0813">Transport</keyword>
<dbReference type="InterPro" id="IPR006603">
    <property type="entry name" value="PQ-loop_rpt"/>
</dbReference>
<evidence type="ECO:0000256" key="2">
    <source>
        <dbReference type="ARBA" id="ARBA00004127"/>
    </source>
</evidence>
<dbReference type="EMBL" id="HG937693">
    <property type="protein sequence ID" value="CDP35017.1"/>
    <property type="molecule type" value="Genomic_DNA"/>
</dbReference>
<dbReference type="FunFam" id="1.20.1280.290:FF:000011">
    <property type="entry name" value="PQ loop repeat protein"/>
    <property type="match status" value="1"/>
</dbReference>
<feature type="transmembrane region" description="Helical" evidence="10">
    <location>
        <begin position="140"/>
        <end position="160"/>
    </location>
</feature>
<dbReference type="Gene3D" id="1.20.1280.290">
    <property type="match status" value="2"/>
</dbReference>
<dbReference type="GO" id="GO:0015179">
    <property type="term" value="F:L-amino acid transmembrane transporter activity"/>
    <property type="evidence" value="ECO:0007669"/>
    <property type="project" value="UniProtKB-ARBA"/>
</dbReference>
<dbReference type="Pfam" id="PF04193">
    <property type="entry name" value="PQ-loop"/>
    <property type="match status" value="2"/>
</dbReference>
<accession>A0A060T7Z3</accession>
<dbReference type="PhylomeDB" id="A0A060T7Z3"/>
<dbReference type="GO" id="GO:0015174">
    <property type="term" value="F:basic amino acid transmembrane transporter activity"/>
    <property type="evidence" value="ECO:0007669"/>
    <property type="project" value="UniProtKB-ARBA"/>
</dbReference>
<evidence type="ECO:0000256" key="9">
    <source>
        <dbReference type="ARBA" id="ARBA00038039"/>
    </source>
</evidence>
<evidence type="ECO:0000313" key="11">
    <source>
        <dbReference type="EMBL" id="CDP35017.1"/>
    </source>
</evidence>
<dbReference type="GO" id="GO:0034488">
    <property type="term" value="P:basic amino acid transmembrane export from vacuole"/>
    <property type="evidence" value="ECO:0007669"/>
    <property type="project" value="UniProtKB-ARBA"/>
</dbReference>
<evidence type="ECO:0000256" key="5">
    <source>
        <dbReference type="ARBA" id="ARBA00022692"/>
    </source>
</evidence>
<evidence type="ECO:0000256" key="8">
    <source>
        <dbReference type="ARBA" id="ARBA00023136"/>
    </source>
</evidence>
<gene>
    <name evidence="11" type="ORF">GNLVRS02_ARAD1C25740g</name>
</gene>
<comment type="similarity">
    <text evidence="9">Belongs to the laat-1 family.</text>
</comment>
<evidence type="ECO:0000256" key="10">
    <source>
        <dbReference type="SAM" id="Phobius"/>
    </source>
</evidence>
<dbReference type="GO" id="GO:0034490">
    <property type="term" value="P:basic amino acid transmembrane import into vacuole"/>
    <property type="evidence" value="ECO:0007669"/>
    <property type="project" value="UniProtKB-ARBA"/>
</dbReference>
<evidence type="ECO:0000256" key="4">
    <source>
        <dbReference type="ARBA" id="ARBA00022554"/>
    </source>
</evidence>
<dbReference type="GO" id="GO:0015101">
    <property type="term" value="F:organic cation transmembrane transporter activity"/>
    <property type="evidence" value="ECO:0007669"/>
    <property type="project" value="UniProtKB-ARBA"/>
</dbReference>
<feature type="transmembrane region" description="Helical" evidence="10">
    <location>
        <begin position="45"/>
        <end position="65"/>
    </location>
</feature>
<reference evidence="11" key="1">
    <citation type="submission" date="2014-02" db="EMBL/GenBank/DDBJ databases">
        <authorList>
            <person name="Genoscope - CEA"/>
        </authorList>
    </citation>
    <scope>NUCLEOTIDE SEQUENCE</scope>
    <source>
        <strain evidence="11">LS3</strain>
    </source>
</reference>
<keyword evidence="7 10" id="KW-1133">Transmembrane helix</keyword>
<dbReference type="AlphaFoldDB" id="A0A060T7Z3"/>
<dbReference type="GO" id="GO:0005773">
    <property type="term" value="C:vacuole"/>
    <property type="evidence" value="ECO:0007669"/>
    <property type="project" value="UniProtKB-SubCell"/>
</dbReference>
<feature type="transmembrane region" description="Helical" evidence="10">
    <location>
        <begin position="71"/>
        <end position="94"/>
    </location>
</feature>
<dbReference type="PANTHER" id="PTHR16201">
    <property type="entry name" value="SEVEN TRANSMEMBRANE PROTEIN 1-RELATED"/>
    <property type="match status" value="1"/>
</dbReference>
<evidence type="ECO:0000256" key="3">
    <source>
        <dbReference type="ARBA" id="ARBA00022448"/>
    </source>
</evidence>
<proteinExistence type="inferred from homology"/>
<dbReference type="InterPro" id="IPR051415">
    <property type="entry name" value="LAAT-1"/>
</dbReference>
<sequence length="294" mass="32796">MVPQPYINVDALSGIMGSISIACWVIVFSPQLYENFLRQSADGLSLTFVILWLLGDIFNIIGAILQKVLPTMIILAVYYTLADIVLLIQCIVYNRRNAAPVDPKHLSPATPLLEETYESYGTDVEPQTQEESQPSRAKSFGLNLLIVLSVVLAGVLGWFLSGGDGDDDNDQPGEPEEPEFDFWGQVFGYLCAILYLGSRIPQILLNYRRKSVDGISFLFFLFACLGNLTYVVSILVKDHSQKYLLINASWLAGSLGTLVEDFTIFVQFWIYNDAYELDSDSESEDEASTITNNE</sequence>
<keyword evidence="5 10" id="KW-0812">Transmembrane</keyword>
<dbReference type="SMART" id="SM00679">
    <property type="entry name" value="CTNS"/>
    <property type="match status" value="2"/>
</dbReference>
<dbReference type="FunFam" id="1.20.1280.290:FF:000012">
    <property type="entry name" value="Vacuolar membrane PQ loop repeat protein"/>
    <property type="match status" value="1"/>
</dbReference>
<feature type="transmembrane region" description="Helical" evidence="10">
    <location>
        <begin position="217"/>
        <end position="236"/>
    </location>
</feature>